<dbReference type="Proteomes" id="UP000499080">
    <property type="component" value="Unassembled WGS sequence"/>
</dbReference>
<feature type="compositionally biased region" description="Polar residues" evidence="1">
    <location>
        <begin position="31"/>
        <end position="42"/>
    </location>
</feature>
<gene>
    <name evidence="2" type="ORF">AVEN_46010_1</name>
</gene>
<accession>A0A4Y2F529</accession>
<keyword evidence="3" id="KW-1185">Reference proteome</keyword>
<evidence type="ECO:0000313" key="3">
    <source>
        <dbReference type="Proteomes" id="UP000499080"/>
    </source>
</evidence>
<protein>
    <submittedName>
        <fullName evidence="2">Uncharacterized protein</fullName>
    </submittedName>
</protein>
<dbReference type="EMBL" id="BGPR01000813">
    <property type="protein sequence ID" value="GBM36533.1"/>
    <property type="molecule type" value="Genomic_DNA"/>
</dbReference>
<organism evidence="2 3">
    <name type="scientific">Araneus ventricosus</name>
    <name type="common">Orbweaver spider</name>
    <name type="synonym">Epeira ventricosa</name>
    <dbReference type="NCBI Taxonomy" id="182803"/>
    <lineage>
        <taxon>Eukaryota</taxon>
        <taxon>Metazoa</taxon>
        <taxon>Ecdysozoa</taxon>
        <taxon>Arthropoda</taxon>
        <taxon>Chelicerata</taxon>
        <taxon>Arachnida</taxon>
        <taxon>Araneae</taxon>
        <taxon>Araneomorphae</taxon>
        <taxon>Entelegynae</taxon>
        <taxon>Araneoidea</taxon>
        <taxon>Araneidae</taxon>
        <taxon>Araneus</taxon>
    </lineage>
</organism>
<proteinExistence type="predicted"/>
<dbReference type="AlphaFoldDB" id="A0A4Y2F529"/>
<evidence type="ECO:0000256" key="1">
    <source>
        <dbReference type="SAM" id="MobiDB-lite"/>
    </source>
</evidence>
<feature type="region of interest" description="Disordered" evidence="1">
    <location>
        <begin position="31"/>
        <end position="75"/>
    </location>
</feature>
<comment type="caution">
    <text evidence="2">The sequence shown here is derived from an EMBL/GenBank/DDBJ whole genome shotgun (WGS) entry which is preliminary data.</text>
</comment>
<sequence>MTRTTPEMTTPPYFRPNKREDVCPLRMISRTTVPIQDGSSAESGFEPGALRPQSQGPTTRPPRALNNENSKTDEI</sequence>
<feature type="compositionally biased region" description="Low complexity" evidence="1">
    <location>
        <begin position="1"/>
        <end position="12"/>
    </location>
</feature>
<name>A0A4Y2F529_ARAVE</name>
<reference evidence="2 3" key="1">
    <citation type="journal article" date="2019" name="Sci. Rep.">
        <title>Orb-weaving spider Araneus ventricosus genome elucidates the spidroin gene catalogue.</title>
        <authorList>
            <person name="Kono N."/>
            <person name="Nakamura H."/>
            <person name="Ohtoshi R."/>
            <person name="Moran D.A.P."/>
            <person name="Shinohara A."/>
            <person name="Yoshida Y."/>
            <person name="Fujiwara M."/>
            <person name="Mori M."/>
            <person name="Tomita M."/>
            <person name="Arakawa K."/>
        </authorList>
    </citation>
    <scope>NUCLEOTIDE SEQUENCE [LARGE SCALE GENOMIC DNA]</scope>
</reference>
<evidence type="ECO:0000313" key="2">
    <source>
        <dbReference type="EMBL" id="GBM36533.1"/>
    </source>
</evidence>
<feature type="region of interest" description="Disordered" evidence="1">
    <location>
        <begin position="1"/>
        <end position="20"/>
    </location>
</feature>